<evidence type="ECO:0000256" key="4">
    <source>
        <dbReference type="ARBA" id="ARBA00022801"/>
    </source>
</evidence>
<comment type="caution">
    <text evidence="7">The sequence shown here is derived from an EMBL/GenBank/DDBJ whole genome shotgun (WGS) entry which is preliminary data.</text>
</comment>
<dbReference type="SUPFAM" id="SSF49265">
    <property type="entry name" value="Fibronectin type III"/>
    <property type="match status" value="1"/>
</dbReference>
<dbReference type="SUPFAM" id="SSF54060">
    <property type="entry name" value="His-Me finger endonucleases"/>
    <property type="match status" value="1"/>
</dbReference>
<dbReference type="InterPro" id="IPR007346">
    <property type="entry name" value="Endonuclease-I"/>
</dbReference>
<dbReference type="PANTHER" id="PTHR33607:SF2">
    <property type="entry name" value="ENDONUCLEASE-1"/>
    <property type="match status" value="1"/>
</dbReference>
<evidence type="ECO:0000259" key="6">
    <source>
        <dbReference type="PROSITE" id="PS50853"/>
    </source>
</evidence>
<accession>A0A8J8G8Z1</accession>
<name>A0A8J8G8Z1_9FLAO</name>
<organism evidence="7 8">
    <name type="scientific">Frigoriflavimonas asaccharolytica</name>
    <dbReference type="NCBI Taxonomy" id="2735899"/>
    <lineage>
        <taxon>Bacteria</taxon>
        <taxon>Pseudomonadati</taxon>
        <taxon>Bacteroidota</taxon>
        <taxon>Flavobacteriia</taxon>
        <taxon>Flavobacteriales</taxon>
        <taxon>Weeksellaceae</taxon>
        <taxon>Frigoriflavimonas</taxon>
    </lineage>
</organism>
<keyword evidence="4" id="KW-0378">Hydrolase</keyword>
<dbReference type="InterPro" id="IPR044925">
    <property type="entry name" value="His-Me_finger_sf"/>
</dbReference>
<reference evidence="7" key="1">
    <citation type="submission" date="2020-05" db="EMBL/GenBank/DDBJ databases">
        <title>Genomic Encyclopedia of Type Strains, Phase IV (KMG-V): Genome sequencing to study the core and pangenomes of soil and plant-associated prokaryotes.</title>
        <authorList>
            <person name="Whitman W."/>
        </authorList>
    </citation>
    <scope>NUCLEOTIDE SEQUENCE</scope>
    <source>
        <strain evidence="7">16F</strain>
    </source>
</reference>
<dbReference type="Pfam" id="PF18962">
    <property type="entry name" value="Por_Secre_tail"/>
    <property type="match status" value="1"/>
</dbReference>
<proteinExistence type="inferred from homology"/>
<evidence type="ECO:0000256" key="2">
    <source>
        <dbReference type="ARBA" id="ARBA00022722"/>
    </source>
</evidence>
<dbReference type="CDD" id="cd00063">
    <property type="entry name" value="FN3"/>
    <property type="match status" value="1"/>
</dbReference>
<keyword evidence="7" id="KW-0255">Endonuclease</keyword>
<dbReference type="RefSeq" id="WP_173779467.1">
    <property type="nucleotide sequence ID" value="NZ_JABSNO010000013.1"/>
</dbReference>
<dbReference type="InterPro" id="IPR013783">
    <property type="entry name" value="Ig-like_fold"/>
</dbReference>
<keyword evidence="3 5" id="KW-0732">Signal</keyword>
<sequence length="630" mass="71148">MKKSLYFLLLMPFFSLAQIPTGYYDGTSGLTGYALKNKISQIISAKHYAYNYSDVTDFYATTDIDNIYENDGTILDIYSENPTGPDAYSYTPTQIVGTASAEGQGFNREHGMPQSTYYGVYPMYSDMNYLIPADAYINQRRSNYPYARNNGNNRLFSNGSKLGNSTTPGYSNLVYEPIDEFKGDVARYLLYFVTRYEGSLKSFNHQLSTCPLDGSEEKGYEDWYITMLKEWNTLDPVSPREINRNNAIFNIEKTRNPFIDHPEWVNMIWSETADAIAPQAPALLINNGIGESFVKLSWQQIADTDFLGYQVFQNGNYIGYTKTTNFVADRLTPNTTYNFTVRAYDKGYLQSVDSNVLSVSTVGADILAKDLMITKYIEGSTNSGSNQSNSAIEIMNKTGHDVVLNNYHLSIQFKGTGTTYYFSGSYMLEGTLAPNERKVIINPFASFPNYTVDQANFVTAAPPLTFTGTQYVELAYATKYLKTVSTNNYDIYYTTVDAIGFKDTSNTLNNQSLYRNMDVTDPRSDFTISEWTQHPNDYTVDLGTDSVLNVIEFANENQFIIYPNPAQNEIFLKGNDLQKITDVKIYDATGRLLLSEIAPFRNKKSINISKLNVGVYYLQVAGKNLKFIKN</sequence>
<dbReference type="Pfam" id="PF04231">
    <property type="entry name" value="Endonuclease_1"/>
    <property type="match status" value="1"/>
</dbReference>
<dbReference type="Gene3D" id="2.60.40.10">
    <property type="entry name" value="Immunoglobulins"/>
    <property type="match status" value="1"/>
</dbReference>
<protein>
    <submittedName>
        <fullName evidence="7">Endonuclease I</fullName>
    </submittedName>
</protein>
<dbReference type="SMART" id="SM00060">
    <property type="entry name" value="FN3"/>
    <property type="match status" value="1"/>
</dbReference>
<evidence type="ECO:0000313" key="8">
    <source>
        <dbReference type="Proteomes" id="UP000610746"/>
    </source>
</evidence>
<keyword evidence="2" id="KW-0540">Nuclease</keyword>
<dbReference type="InterPro" id="IPR036116">
    <property type="entry name" value="FN3_sf"/>
</dbReference>
<dbReference type="InterPro" id="IPR003961">
    <property type="entry name" value="FN3_dom"/>
</dbReference>
<dbReference type="EMBL" id="JABSNO010000013">
    <property type="protein sequence ID" value="NRS92885.1"/>
    <property type="molecule type" value="Genomic_DNA"/>
</dbReference>
<evidence type="ECO:0000256" key="5">
    <source>
        <dbReference type="SAM" id="SignalP"/>
    </source>
</evidence>
<keyword evidence="8" id="KW-1185">Reference proteome</keyword>
<dbReference type="InterPro" id="IPR026444">
    <property type="entry name" value="Secre_tail"/>
</dbReference>
<dbReference type="PROSITE" id="PS50853">
    <property type="entry name" value="FN3"/>
    <property type="match status" value="1"/>
</dbReference>
<feature type="signal peptide" evidence="5">
    <location>
        <begin position="1"/>
        <end position="17"/>
    </location>
</feature>
<dbReference type="NCBIfam" id="TIGR04183">
    <property type="entry name" value="Por_Secre_tail"/>
    <property type="match status" value="1"/>
</dbReference>
<dbReference type="AlphaFoldDB" id="A0A8J8G8Z1"/>
<dbReference type="Proteomes" id="UP000610746">
    <property type="component" value="Unassembled WGS sequence"/>
</dbReference>
<feature type="domain" description="Fibronectin type-III" evidence="6">
    <location>
        <begin position="277"/>
        <end position="364"/>
    </location>
</feature>
<evidence type="ECO:0000256" key="3">
    <source>
        <dbReference type="ARBA" id="ARBA00022729"/>
    </source>
</evidence>
<evidence type="ECO:0000313" key="7">
    <source>
        <dbReference type="EMBL" id="NRS92885.1"/>
    </source>
</evidence>
<comment type="similarity">
    <text evidence="1">Belongs to the EndA/NucM nuclease family.</text>
</comment>
<feature type="chain" id="PRO_5035314173" evidence="5">
    <location>
        <begin position="18"/>
        <end position="630"/>
    </location>
</feature>
<evidence type="ECO:0000256" key="1">
    <source>
        <dbReference type="ARBA" id="ARBA00006429"/>
    </source>
</evidence>
<dbReference type="GO" id="GO:0016787">
    <property type="term" value="F:hydrolase activity"/>
    <property type="evidence" value="ECO:0007669"/>
    <property type="project" value="UniProtKB-KW"/>
</dbReference>
<gene>
    <name evidence="7" type="ORF">HNQ03_001966</name>
</gene>
<dbReference type="GO" id="GO:0004519">
    <property type="term" value="F:endonuclease activity"/>
    <property type="evidence" value="ECO:0007669"/>
    <property type="project" value="UniProtKB-KW"/>
</dbReference>
<dbReference type="PANTHER" id="PTHR33607">
    <property type="entry name" value="ENDONUCLEASE-1"/>
    <property type="match status" value="1"/>
</dbReference>